<evidence type="ECO:0000256" key="8">
    <source>
        <dbReference type="ARBA" id="ARBA00023316"/>
    </source>
</evidence>
<keyword evidence="3" id="KW-0328">Glycosyltransferase</keyword>
<name>A0AAE3VQF7_9HYPH</name>
<dbReference type="EMBL" id="JAUSUL010000002">
    <property type="protein sequence ID" value="MDQ0316068.1"/>
    <property type="molecule type" value="Genomic_DNA"/>
</dbReference>
<dbReference type="PANTHER" id="PTHR30582">
    <property type="entry name" value="L,D-TRANSPEPTIDASE"/>
    <property type="match status" value="1"/>
</dbReference>
<evidence type="ECO:0000313" key="13">
    <source>
        <dbReference type="Proteomes" id="UP001229244"/>
    </source>
</evidence>
<comment type="similarity">
    <text evidence="2">Belongs to the YkuD family.</text>
</comment>
<dbReference type="CDD" id="cd16913">
    <property type="entry name" value="YkuD_like"/>
    <property type="match status" value="1"/>
</dbReference>
<dbReference type="GO" id="GO:0005576">
    <property type="term" value="C:extracellular region"/>
    <property type="evidence" value="ECO:0007669"/>
    <property type="project" value="TreeGrafter"/>
</dbReference>
<dbReference type="InterPro" id="IPR038063">
    <property type="entry name" value="Transpep_catalytic_dom"/>
</dbReference>
<evidence type="ECO:0000259" key="11">
    <source>
        <dbReference type="PROSITE" id="PS52029"/>
    </source>
</evidence>
<dbReference type="GO" id="GO:0016757">
    <property type="term" value="F:glycosyltransferase activity"/>
    <property type="evidence" value="ECO:0007669"/>
    <property type="project" value="UniProtKB-KW"/>
</dbReference>
<evidence type="ECO:0000256" key="3">
    <source>
        <dbReference type="ARBA" id="ARBA00022676"/>
    </source>
</evidence>
<feature type="chain" id="PRO_5042088438" evidence="10">
    <location>
        <begin position="19"/>
        <end position="231"/>
    </location>
</feature>
<reference evidence="12" key="1">
    <citation type="submission" date="2023-07" db="EMBL/GenBank/DDBJ databases">
        <title>Genomic Encyclopedia of Type Strains, Phase IV (KMG-IV): sequencing the most valuable type-strain genomes for metagenomic binning, comparative biology and taxonomic classification.</title>
        <authorList>
            <person name="Goeker M."/>
        </authorList>
    </citation>
    <scope>NUCLEOTIDE SEQUENCE</scope>
    <source>
        <strain evidence="12">DSM 21202</strain>
    </source>
</reference>
<keyword evidence="12" id="KW-0449">Lipoprotein</keyword>
<protein>
    <submittedName>
        <fullName evidence="12">Lipoprotein-anchoring transpeptidase ErfK/SrfK</fullName>
    </submittedName>
</protein>
<dbReference type="InterPro" id="IPR050979">
    <property type="entry name" value="LD-transpeptidase"/>
</dbReference>
<proteinExistence type="inferred from homology"/>
<comment type="caution">
    <text evidence="12">The sequence shown here is derived from an EMBL/GenBank/DDBJ whole genome shotgun (WGS) entry which is preliminary data.</text>
</comment>
<dbReference type="Gene3D" id="2.40.440.10">
    <property type="entry name" value="L,D-transpeptidase catalytic domain-like"/>
    <property type="match status" value="1"/>
</dbReference>
<accession>A0AAE3VQF7</accession>
<dbReference type="PANTHER" id="PTHR30582:SF24">
    <property type="entry name" value="L,D-TRANSPEPTIDASE ERFK_SRFK-RELATED"/>
    <property type="match status" value="1"/>
</dbReference>
<organism evidence="12 13">
    <name type="scientific">Amorphus orientalis</name>
    <dbReference type="NCBI Taxonomy" id="649198"/>
    <lineage>
        <taxon>Bacteria</taxon>
        <taxon>Pseudomonadati</taxon>
        <taxon>Pseudomonadota</taxon>
        <taxon>Alphaproteobacteria</taxon>
        <taxon>Hyphomicrobiales</taxon>
        <taxon>Amorphaceae</taxon>
        <taxon>Amorphus</taxon>
    </lineage>
</organism>
<sequence>MSISRRSVLLGMTSFALAGCVTQNQATVQTAASNVYRPDPYYVAMYGPITTEPWPIAGVDVSKIDPRLLRQEVAYSTPEKPGTIVVDPGARFLYLVRENGKALRYGVGVGREAAFNFVGEASIERKAEWPRWTPTKDMIAREPERYGPYADGMDGGPDNPLGPRALYLYQNGRDTLYRIHGTTQPHTIGTQVSSGCIRLFNQDIIDLYRRVPLGTKVVVLPASPNASQNVS</sequence>
<feature type="active site" description="Nucleophile" evidence="9">
    <location>
        <position position="196"/>
    </location>
</feature>
<keyword evidence="5" id="KW-0378">Hydrolase</keyword>
<gene>
    <name evidence="12" type="ORF">J2S73_002525</name>
</gene>
<dbReference type="FunFam" id="2.40.440.10:FF:000002">
    <property type="entry name" value="L,D-transpeptidase ErfK/SrfK"/>
    <property type="match status" value="1"/>
</dbReference>
<dbReference type="GO" id="GO:0071972">
    <property type="term" value="F:peptidoglycan L,D-transpeptidase activity"/>
    <property type="evidence" value="ECO:0007669"/>
    <property type="project" value="TreeGrafter"/>
</dbReference>
<dbReference type="PROSITE" id="PS52029">
    <property type="entry name" value="LD_TPASE"/>
    <property type="match status" value="1"/>
</dbReference>
<keyword evidence="8 9" id="KW-0961">Cell wall biogenesis/degradation</keyword>
<evidence type="ECO:0000256" key="5">
    <source>
        <dbReference type="ARBA" id="ARBA00022801"/>
    </source>
</evidence>
<evidence type="ECO:0000256" key="1">
    <source>
        <dbReference type="ARBA" id="ARBA00004752"/>
    </source>
</evidence>
<dbReference type="GO" id="GO:0018104">
    <property type="term" value="P:peptidoglycan-protein cross-linking"/>
    <property type="evidence" value="ECO:0007669"/>
    <property type="project" value="TreeGrafter"/>
</dbReference>
<keyword evidence="4" id="KW-0808">Transferase</keyword>
<keyword evidence="7 9" id="KW-0573">Peptidoglycan synthesis</keyword>
<keyword evidence="13" id="KW-1185">Reference proteome</keyword>
<feature type="signal peptide" evidence="10">
    <location>
        <begin position="1"/>
        <end position="18"/>
    </location>
</feature>
<dbReference type="InterPro" id="IPR005490">
    <property type="entry name" value="LD_TPept_cat_dom"/>
</dbReference>
<evidence type="ECO:0000256" key="7">
    <source>
        <dbReference type="ARBA" id="ARBA00022984"/>
    </source>
</evidence>
<evidence type="ECO:0000256" key="10">
    <source>
        <dbReference type="SAM" id="SignalP"/>
    </source>
</evidence>
<dbReference type="RefSeq" id="WP_306885894.1">
    <property type="nucleotide sequence ID" value="NZ_JAUSUL010000002.1"/>
</dbReference>
<evidence type="ECO:0000256" key="9">
    <source>
        <dbReference type="PROSITE-ProRule" id="PRU01373"/>
    </source>
</evidence>
<dbReference type="GO" id="GO:0071555">
    <property type="term" value="P:cell wall organization"/>
    <property type="evidence" value="ECO:0007669"/>
    <property type="project" value="UniProtKB-UniRule"/>
</dbReference>
<keyword evidence="10" id="KW-0732">Signal</keyword>
<feature type="domain" description="L,D-TPase catalytic" evidence="11">
    <location>
        <begin position="82"/>
        <end position="220"/>
    </location>
</feature>
<evidence type="ECO:0000256" key="6">
    <source>
        <dbReference type="ARBA" id="ARBA00022960"/>
    </source>
</evidence>
<comment type="pathway">
    <text evidence="1 9">Cell wall biogenesis; peptidoglycan biosynthesis.</text>
</comment>
<keyword evidence="6 9" id="KW-0133">Cell shape</keyword>
<dbReference type="AlphaFoldDB" id="A0AAE3VQF7"/>
<feature type="active site" description="Proton donor/acceptor" evidence="9">
    <location>
        <position position="180"/>
    </location>
</feature>
<dbReference type="SUPFAM" id="SSF141523">
    <property type="entry name" value="L,D-transpeptidase catalytic domain-like"/>
    <property type="match status" value="1"/>
</dbReference>
<dbReference type="GO" id="GO:0008360">
    <property type="term" value="P:regulation of cell shape"/>
    <property type="evidence" value="ECO:0007669"/>
    <property type="project" value="UniProtKB-UniRule"/>
</dbReference>
<evidence type="ECO:0000256" key="4">
    <source>
        <dbReference type="ARBA" id="ARBA00022679"/>
    </source>
</evidence>
<dbReference type="PROSITE" id="PS51257">
    <property type="entry name" value="PROKAR_LIPOPROTEIN"/>
    <property type="match status" value="1"/>
</dbReference>
<evidence type="ECO:0000256" key="2">
    <source>
        <dbReference type="ARBA" id="ARBA00005992"/>
    </source>
</evidence>
<dbReference type="Pfam" id="PF03734">
    <property type="entry name" value="YkuD"/>
    <property type="match status" value="1"/>
</dbReference>
<evidence type="ECO:0000313" key="12">
    <source>
        <dbReference type="EMBL" id="MDQ0316068.1"/>
    </source>
</evidence>
<dbReference type="Proteomes" id="UP001229244">
    <property type="component" value="Unassembled WGS sequence"/>
</dbReference>